<feature type="non-terminal residue" evidence="1">
    <location>
        <position position="231"/>
    </location>
</feature>
<dbReference type="AlphaFoldDB" id="A0A8S4PZ53"/>
<dbReference type="EMBL" id="CAIIXF020000011">
    <property type="protein sequence ID" value="CAH1799160.1"/>
    <property type="molecule type" value="Genomic_DNA"/>
</dbReference>
<dbReference type="SUPFAM" id="SSF52058">
    <property type="entry name" value="L domain-like"/>
    <property type="match status" value="1"/>
</dbReference>
<evidence type="ECO:0000313" key="2">
    <source>
        <dbReference type="Proteomes" id="UP000749559"/>
    </source>
</evidence>
<comment type="caution">
    <text evidence="1">The sequence shown here is derived from an EMBL/GenBank/DDBJ whole genome shotgun (WGS) entry which is preliminary data.</text>
</comment>
<proteinExistence type="predicted"/>
<reference evidence="1" key="1">
    <citation type="submission" date="2022-03" db="EMBL/GenBank/DDBJ databases">
        <authorList>
            <person name="Martin C."/>
        </authorList>
    </citation>
    <scope>NUCLEOTIDE SEQUENCE</scope>
</reference>
<organism evidence="1 2">
    <name type="scientific">Owenia fusiformis</name>
    <name type="common">Polychaete worm</name>
    <dbReference type="NCBI Taxonomy" id="6347"/>
    <lineage>
        <taxon>Eukaryota</taxon>
        <taxon>Metazoa</taxon>
        <taxon>Spiralia</taxon>
        <taxon>Lophotrochozoa</taxon>
        <taxon>Annelida</taxon>
        <taxon>Polychaeta</taxon>
        <taxon>Sedentaria</taxon>
        <taxon>Canalipalpata</taxon>
        <taxon>Sabellida</taxon>
        <taxon>Oweniida</taxon>
        <taxon>Oweniidae</taxon>
        <taxon>Owenia</taxon>
    </lineage>
</organism>
<dbReference type="Proteomes" id="UP000749559">
    <property type="component" value="Unassembled WGS sequence"/>
</dbReference>
<protein>
    <submittedName>
        <fullName evidence="1">Uncharacterized protein</fullName>
    </submittedName>
</protein>
<gene>
    <name evidence="1" type="ORF">OFUS_LOCUS23204</name>
</gene>
<dbReference type="OrthoDB" id="6148273at2759"/>
<dbReference type="InterPro" id="IPR032675">
    <property type="entry name" value="LRR_dom_sf"/>
</dbReference>
<keyword evidence="2" id="KW-1185">Reference proteome</keyword>
<sequence>MNCTLDYLNLKHVNEVTDFEVLSLPMLKVLKRLKVKVLILDENRIVSIRPGYSEYLFSVKYFSLRRNYIHHNTILFGHVMDFLLMYNMKVLDLAENSQILSRNKPPSNRTSTHICVPLPRDIEEIYVKNLQFTFDYILYVNGLCFAQPNKLRIFDLTGTSFWGYGKPIKGLNSLKYLNFQKAKVKFMDPETFNCKYFPAMETLLLGDLDLSPTFGSTDKHSLIFQNCSKMV</sequence>
<dbReference type="Gene3D" id="3.80.10.10">
    <property type="entry name" value="Ribonuclease Inhibitor"/>
    <property type="match status" value="1"/>
</dbReference>
<accession>A0A8S4PZ53</accession>
<name>A0A8S4PZ53_OWEFU</name>
<evidence type="ECO:0000313" key="1">
    <source>
        <dbReference type="EMBL" id="CAH1799160.1"/>
    </source>
</evidence>